<dbReference type="CDD" id="cd12593">
    <property type="entry name" value="RRM_RBM11"/>
    <property type="match status" value="1"/>
</dbReference>
<protein>
    <recommendedName>
        <fullName evidence="6">RRM domain-containing protein</fullName>
    </recommendedName>
</protein>
<comment type="subcellular location">
    <subcellularLocation>
        <location evidence="1">Nucleus</location>
        <location evidence="1">Nucleoplasm</location>
    </subcellularLocation>
</comment>
<evidence type="ECO:0000313" key="7">
    <source>
        <dbReference type="EMBL" id="KAI1903135.1"/>
    </source>
</evidence>
<evidence type="ECO:0000256" key="1">
    <source>
        <dbReference type="ARBA" id="ARBA00004642"/>
    </source>
</evidence>
<dbReference type="Pfam" id="PF00076">
    <property type="entry name" value="RRM_1"/>
    <property type="match status" value="1"/>
</dbReference>
<dbReference type="GO" id="GO:0005654">
    <property type="term" value="C:nucleoplasm"/>
    <property type="evidence" value="ECO:0007669"/>
    <property type="project" value="UniProtKB-SubCell"/>
</dbReference>
<dbReference type="Gene3D" id="3.30.70.330">
    <property type="match status" value="1"/>
</dbReference>
<feature type="domain" description="RRM" evidence="6">
    <location>
        <begin position="10"/>
        <end position="87"/>
    </location>
</feature>
<evidence type="ECO:0000256" key="2">
    <source>
        <dbReference type="ARBA" id="ARBA00022884"/>
    </source>
</evidence>
<keyword evidence="2 4" id="KW-0694">RNA-binding</keyword>
<dbReference type="OrthoDB" id="407442at2759"/>
<evidence type="ECO:0000256" key="3">
    <source>
        <dbReference type="ARBA" id="ARBA00023242"/>
    </source>
</evidence>
<comment type="caution">
    <text evidence="7">The sequence shown here is derived from an EMBL/GenBank/DDBJ whole genome shotgun (WGS) entry which is preliminary data.</text>
</comment>
<dbReference type="PANTHER" id="PTHR13798:SF11">
    <property type="entry name" value="RNA-BINDING PROTEIN 7-RELATED"/>
    <property type="match status" value="1"/>
</dbReference>
<proteinExistence type="predicted"/>
<dbReference type="InterPro" id="IPR000504">
    <property type="entry name" value="RRM_dom"/>
</dbReference>
<dbReference type="InterPro" id="IPR034501">
    <property type="entry name" value="RBM11_RRM"/>
</dbReference>
<organism evidence="7 8">
    <name type="scientific">Albula goreensis</name>
    <dbReference type="NCBI Taxonomy" id="1534307"/>
    <lineage>
        <taxon>Eukaryota</taxon>
        <taxon>Metazoa</taxon>
        <taxon>Chordata</taxon>
        <taxon>Craniata</taxon>
        <taxon>Vertebrata</taxon>
        <taxon>Euteleostomi</taxon>
        <taxon>Actinopterygii</taxon>
        <taxon>Neopterygii</taxon>
        <taxon>Teleostei</taxon>
        <taxon>Albuliformes</taxon>
        <taxon>Albulidae</taxon>
        <taxon>Albula</taxon>
    </lineage>
</organism>
<keyword evidence="3" id="KW-0539">Nucleus</keyword>
<dbReference type="PANTHER" id="PTHR13798">
    <property type="entry name" value="RNA BINDING MOTIF RBM PROTEIN -RELATED"/>
    <property type="match status" value="1"/>
</dbReference>
<dbReference type="SUPFAM" id="SSF54928">
    <property type="entry name" value="RNA-binding domain, RBD"/>
    <property type="match status" value="1"/>
</dbReference>
<dbReference type="GO" id="GO:0000381">
    <property type="term" value="P:regulation of alternative mRNA splicing, via spliceosome"/>
    <property type="evidence" value="ECO:0007669"/>
    <property type="project" value="TreeGrafter"/>
</dbReference>
<dbReference type="InterPro" id="IPR052285">
    <property type="entry name" value="NEXT_complex_subunit"/>
</dbReference>
<name>A0A8T3E8P1_9TELE</name>
<evidence type="ECO:0000259" key="6">
    <source>
        <dbReference type="PROSITE" id="PS50102"/>
    </source>
</evidence>
<feature type="compositionally biased region" description="Basic and acidic residues" evidence="5">
    <location>
        <begin position="215"/>
        <end position="225"/>
    </location>
</feature>
<accession>A0A8T3E8P1</accession>
<dbReference type="EMBL" id="JAERUA010000002">
    <property type="protein sequence ID" value="KAI1903135.1"/>
    <property type="molecule type" value="Genomic_DNA"/>
</dbReference>
<dbReference type="Proteomes" id="UP000829720">
    <property type="component" value="Unassembled WGS sequence"/>
</dbReference>
<evidence type="ECO:0000313" key="8">
    <source>
        <dbReference type="Proteomes" id="UP000829720"/>
    </source>
</evidence>
<dbReference type="PROSITE" id="PS50102">
    <property type="entry name" value="RRM"/>
    <property type="match status" value="1"/>
</dbReference>
<dbReference type="InterPro" id="IPR012677">
    <property type="entry name" value="Nucleotide-bd_a/b_plait_sf"/>
</dbReference>
<dbReference type="SMART" id="SM00360">
    <property type="entry name" value="RRM"/>
    <property type="match status" value="1"/>
</dbReference>
<feature type="compositionally biased region" description="Basic residues" evidence="5">
    <location>
        <begin position="226"/>
        <end position="261"/>
    </location>
</feature>
<dbReference type="InterPro" id="IPR035979">
    <property type="entry name" value="RBD_domain_sf"/>
</dbReference>
<feature type="region of interest" description="Disordered" evidence="5">
    <location>
        <begin position="183"/>
        <end position="262"/>
    </location>
</feature>
<dbReference type="AlphaFoldDB" id="A0A8T3E8P1"/>
<keyword evidence="8" id="KW-1185">Reference proteome</keyword>
<dbReference type="GO" id="GO:0003727">
    <property type="term" value="F:single-stranded RNA binding"/>
    <property type="evidence" value="ECO:0007669"/>
    <property type="project" value="TreeGrafter"/>
</dbReference>
<reference evidence="7" key="1">
    <citation type="submission" date="2021-01" db="EMBL/GenBank/DDBJ databases">
        <authorList>
            <person name="Zahm M."/>
            <person name="Roques C."/>
            <person name="Cabau C."/>
            <person name="Klopp C."/>
            <person name="Donnadieu C."/>
            <person name="Jouanno E."/>
            <person name="Lampietro C."/>
            <person name="Louis A."/>
            <person name="Herpin A."/>
            <person name="Echchiki A."/>
            <person name="Berthelot C."/>
            <person name="Parey E."/>
            <person name="Roest-Crollius H."/>
            <person name="Braasch I."/>
            <person name="Postlethwait J."/>
            <person name="Bobe J."/>
            <person name="Montfort J."/>
            <person name="Bouchez O."/>
            <person name="Begum T."/>
            <person name="Mejri S."/>
            <person name="Adams A."/>
            <person name="Chen W.-J."/>
            <person name="Guiguen Y."/>
        </authorList>
    </citation>
    <scope>NUCLEOTIDE SEQUENCE</scope>
    <source>
        <tissue evidence="7">Blood</tissue>
    </source>
</reference>
<sequence>MLSKHSEVDKTVFVGNLHSSVTEEILFELFLQAGPLKKVTIARDREGCQRSYGFVCYKHQEAVPYAIALLNGISLYGRPIRLQYSFGSSHSDGGTGPSDPPLEPCSANTFFQESPMYHISAPPNGRGPSQDQLHWNSLVCGYSSQQFPPNIFPPQLQCFLPPSTFCPPAPRLPWPALDLPSWTPPPPVQPSQNHQVLTSHQLALPPSPPPGMEGQEGHTDGVEPKKPRKHRRSREHRHRSKKHRSKVGGHLHARVRTHVSRQVHTAFISPVVEDGKAPQREDLLQ</sequence>
<evidence type="ECO:0000256" key="5">
    <source>
        <dbReference type="SAM" id="MobiDB-lite"/>
    </source>
</evidence>
<gene>
    <name evidence="7" type="ORF">AGOR_G00024090</name>
</gene>
<evidence type="ECO:0000256" key="4">
    <source>
        <dbReference type="PROSITE-ProRule" id="PRU00176"/>
    </source>
</evidence>